<sequence>MFKNRNNQIIRIIFIFCTILLLSSTTFVDCKFIDHNLSHSSLVNLKCLHPSTMCTEQIIKDRINNCKSLDQPTNIIGKCIKDAVIQNRSCKDSCTKEHL</sequence>
<evidence type="ECO:0000313" key="1">
    <source>
        <dbReference type="EMBL" id="EGG21572.1"/>
    </source>
</evidence>
<proteinExistence type="predicted"/>
<dbReference type="RefSeq" id="XP_004359422.1">
    <property type="nucleotide sequence ID" value="XM_004359365.1"/>
</dbReference>
<gene>
    <name evidence="1" type="ORF">DFA_01458</name>
</gene>
<dbReference type="Proteomes" id="UP000007797">
    <property type="component" value="Unassembled WGS sequence"/>
</dbReference>
<dbReference type="AlphaFoldDB" id="F4PSU4"/>
<dbReference type="GeneID" id="14873123"/>
<evidence type="ECO:0000313" key="2">
    <source>
        <dbReference type="Proteomes" id="UP000007797"/>
    </source>
</evidence>
<dbReference type="KEGG" id="dfa:DFA_01458"/>
<organism evidence="1 2">
    <name type="scientific">Cavenderia fasciculata</name>
    <name type="common">Slime mold</name>
    <name type="synonym">Dictyostelium fasciculatum</name>
    <dbReference type="NCBI Taxonomy" id="261658"/>
    <lineage>
        <taxon>Eukaryota</taxon>
        <taxon>Amoebozoa</taxon>
        <taxon>Evosea</taxon>
        <taxon>Eumycetozoa</taxon>
        <taxon>Dictyostelia</taxon>
        <taxon>Acytosteliales</taxon>
        <taxon>Cavenderiaceae</taxon>
        <taxon>Cavenderia</taxon>
    </lineage>
</organism>
<accession>F4PSU4</accession>
<dbReference type="EMBL" id="GL883010">
    <property type="protein sequence ID" value="EGG21572.1"/>
    <property type="molecule type" value="Genomic_DNA"/>
</dbReference>
<reference evidence="2" key="1">
    <citation type="journal article" date="2011" name="Genome Res.">
        <title>Phylogeny-wide analysis of social amoeba genomes highlights ancient origins for complex intercellular communication.</title>
        <authorList>
            <person name="Heidel A.J."/>
            <person name="Lawal H.M."/>
            <person name="Felder M."/>
            <person name="Schilde C."/>
            <person name="Helps N.R."/>
            <person name="Tunggal B."/>
            <person name="Rivero F."/>
            <person name="John U."/>
            <person name="Schleicher M."/>
            <person name="Eichinger L."/>
            <person name="Platzer M."/>
            <person name="Noegel A.A."/>
            <person name="Schaap P."/>
            <person name="Gloeckner G."/>
        </authorList>
    </citation>
    <scope>NUCLEOTIDE SEQUENCE [LARGE SCALE GENOMIC DNA]</scope>
    <source>
        <strain evidence="2">SH3</strain>
    </source>
</reference>
<keyword evidence="2" id="KW-1185">Reference proteome</keyword>
<name>F4PSU4_CACFS</name>
<protein>
    <submittedName>
        <fullName evidence="1">Uncharacterized protein</fullName>
    </submittedName>
</protein>